<dbReference type="Gene3D" id="3.40.50.1000">
    <property type="entry name" value="HAD superfamily/HAD-like"/>
    <property type="match status" value="1"/>
</dbReference>
<evidence type="ECO:0000313" key="1">
    <source>
        <dbReference type="EMBL" id="QBK86858.1"/>
    </source>
</evidence>
<dbReference type="CDD" id="cd01427">
    <property type="entry name" value="HAD_like"/>
    <property type="match status" value="1"/>
</dbReference>
<dbReference type="SUPFAM" id="SSF56784">
    <property type="entry name" value="HAD-like"/>
    <property type="match status" value="1"/>
</dbReference>
<dbReference type="EMBL" id="MK500337">
    <property type="protein sequence ID" value="QBK86858.1"/>
    <property type="molecule type" value="Genomic_DNA"/>
</dbReference>
<dbReference type="InterPro" id="IPR036412">
    <property type="entry name" value="HAD-like_sf"/>
</dbReference>
<protein>
    <recommendedName>
        <fullName evidence="2">Haloacid dehalogenase-like hydrolase</fullName>
    </recommendedName>
</protein>
<dbReference type="InterPro" id="IPR023214">
    <property type="entry name" value="HAD_sf"/>
</dbReference>
<reference evidence="1" key="1">
    <citation type="journal article" date="2019" name="MBio">
        <title>Virus Genomes from Deep Sea Sediments Expand the Ocean Megavirome and Support Independent Origins of Viral Gigantism.</title>
        <authorList>
            <person name="Backstrom D."/>
            <person name="Yutin N."/>
            <person name="Jorgensen S.L."/>
            <person name="Dharamshi J."/>
            <person name="Homa F."/>
            <person name="Zaremba-Niedwiedzka K."/>
            <person name="Spang A."/>
            <person name="Wolf Y.I."/>
            <person name="Koonin E.V."/>
            <person name="Ettema T.J."/>
        </authorList>
    </citation>
    <scope>NUCLEOTIDE SEQUENCE</scope>
</reference>
<proteinExistence type="predicted"/>
<accession>A0A481YUH2</accession>
<gene>
    <name evidence="1" type="ORF">LCMAC103_01960</name>
</gene>
<evidence type="ECO:0008006" key="2">
    <source>
        <dbReference type="Google" id="ProtNLM"/>
    </source>
</evidence>
<sequence length="221" mass="23661">MVDRADVLKICLGVAAVFALTALVALALSHRRRSLPVADPPGTPEPFRVLESRAQLPRGAYSHRECGCVFDIDGTIDSGSPAATVRLCKARGCAIGINTARSRPYAGDIPLKELGFPANVLNRADFVYNPVPSARNIMPTKVRGLREFQAKWRIPSPGRVLFFDDDPGNLAGAAAAGFAAIQSSPPGGPRGIGPLQEKAARRVLDRFGARAQLPRELSLRE</sequence>
<name>A0A481YUH2_9VIRU</name>
<organism evidence="1">
    <name type="scientific">Marseillevirus LCMAC103</name>
    <dbReference type="NCBI Taxonomy" id="2506604"/>
    <lineage>
        <taxon>Viruses</taxon>
        <taxon>Varidnaviria</taxon>
        <taxon>Bamfordvirae</taxon>
        <taxon>Nucleocytoviricota</taxon>
        <taxon>Megaviricetes</taxon>
        <taxon>Pimascovirales</taxon>
        <taxon>Pimascovirales incertae sedis</taxon>
        <taxon>Marseilleviridae</taxon>
    </lineage>
</organism>